<dbReference type="AlphaFoldDB" id="A0A9P1DM74"/>
<dbReference type="EMBL" id="CAMXCT010005046">
    <property type="protein sequence ID" value="CAI4011208.1"/>
    <property type="molecule type" value="Genomic_DNA"/>
</dbReference>
<dbReference type="EMBL" id="CAMXCT020005046">
    <property type="protein sequence ID" value="CAL1164583.1"/>
    <property type="molecule type" value="Genomic_DNA"/>
</dbReference>
<sequence length="202" mass="21297">LQLVYDNIVGLATAGVVSVLPSAEELLEGLSHLRLTLKTEQELSACLWVLEAALGSGCSSFPSFEAFLSMAGAAELETLSDATPPSSAISMVSSDGRKHGELRVQLEGLLSGGTSPTKSAKSFLSSEESGPALEVPKVAAQEEFEDSEVDLPPMPSVEQRFLWPGWVADREVPASNFAVLASAPVFLAVEGLECEQLMSAED</sequence>
<protein>
    <submittedName>
        <fullName evidence="2">Uncharacterized protein</fullName>
    </submittedName>
</protein>
<reference evidence="2" key="1">
    <citation type="submission" date="2022-10" db="EMBL/GenBank/DDBJ databases">
        <authorList>
            <person name="Chen Y."/>
            <person name="Dougan E. K."/>
            <person name="Chan C."/>
            <person name="Rhodes N."/>
            <person name="Thang M."/>
        </authorList>
    </citation>
    <scope>NUCLEOTIDE SEQUENCE</scope>
</reference>
<dbReference type="OrthoDB" id="434915at2759"/>
<gene>
    <name evidence="2" type="ORF">C1SCF055_LOCUS36391</name>
</gene>
<feature type="region of interest" description="Disordered" evidence="1">
    <location>
        <begin position="110"/>
        <end position="129"/>
    </location>
</feature>
<dbReference type="EMBL" id="CAMXCT030005046">
    <property type="protein sequence ID" value="CAL4798520.1"/>
    <property type="molecule type" value="Genomic_DNA"/>
</dbReference>
<feature type="non-terminal residue" evidence="2">
    <location>
        <position position="202"/>
    </location>
</feature>
<evidence type="ECO:0000256" key="1">
    <source>
        <dbReference type="SAM" id="MobiDB-lite"/>
    </source>
</evidence>
<dbReference type="Proteomes" id="UP001152797">
    <property type="component" value="Unassembled WGS sequence"/>
</dbReference>
<reference evidence="3" key="2">
    <citation type="submission" date="2024-04" db="EMBL/GenBank/DDBJ databases">
        <authorList>
            <person name="Chen Y."/>
            <person name="Shah S."/>
            <person name="Dougan E. K."/>
            <person name="Thang M."/>
            <person name="Chan C."/>
        </authorList>
    </citation>
    <scope>NUCLEOTIDE SEQUENCE [LARGE SCALE GENOMIC DNA]</scope>
</reference>
<feature type="compositionally biased region" description="Polar residues" evidence="1">
    <location>
        <begin position="112"/>
        <end position="128"/>
    </location>
</feature>
<name>A0A9P1DM74_9DINO</name>
<evidence type="ECO:0000313" key="4">
    <source>
        <dbReference type="Proteomes" id="UP001152797"/>
    </source>
</evidence>
<keyword evidence="4" id="KW-1185">Reference proteome</keyword>
<comment type="caution">
    <text evidence="2">The sequence shown here is derived from an EMBL/GenBank/DDBJ whole genome shotgun (WGS) entry which is preliminary data.</text>
</comment>
<proteinExistence type="predicted"/>
<organism evidence="2">
    <name type="scientific">Cladocopium goreaui</name>
    <dbReference type="NCBI Taxonomy" id="2562237"/>
    <lineage>
        <taxon>Eukaryota</taxon>
        <taxon>Sar</taxon>
        <taxon>Alveolata</taxon>
        <taxon>Dinophyceae</taxon>
        <taxon>Suessiales</taxon>
        <taxon>Symbiodiniaceae</taxon>
        <taxon>Cladocopium</taxon>
    </lineage>
</organism>
<evidence type="ECO:0000313" key="2">
    <source>
        <dbReference type="EMBL" id="CAI4011208.1"/>
    </source>
</evidence>
<evidence type="ECO:0000313" key="3">
    <source>
        <dbReference type="EMBL" id="CAL1164583.1"/>
    </source>
</evidence>
<accession>A0A9P1DM74</accession>